<proteinExistence type="predicted"/>
<dbReference type="AlphaFoldDB" id="A0AAQ3SH08"/>
<accession>A0AAQ3SH08</accession>
<evidence type="ECO:0000313" key="3">
    <source>
        <dbReference type="Proteomes" id="UP001341281"/>
    </source>
</evidence>
<feature type="region of interest" description="Disordered" evidence="1">
    <location>
        <begin position="65"/>
        <end position="86"/>
    </location>
</feature>
<organism evidence="2 3">
    <name type="scientific">Paspalum notatum var. saurae</name>
    <dbReference type="NCBI Taxonomy" id="547442"/>
    <lineage>
        <taxon>Eukaryota</taxon>
        <taxon>Viridiplantae</taxon>
        <taxon>Streptophyta</taxon>
        <taxon>Embryophyta</taxon>
        <taxon>Tracheophyta</taxon>
        <taxon>Spermatophyta</taxon>
        <taxon>Magnoliopsida</taxon>
        <taxon>Liliopsida</taxon>
        <taxon>Poales</taxon>
        <taxon>Poaceae</taxon>
        <taxon>PACMAD clade</taxon>
        <taxon>Panicoideae</taxon>
        <taxon>Andropogonodae</taxon>
        <taxon>Paspaleae</taxon>
        <taxon>Paspalinae</taxon>
        <taxon>Paspalum</taxon>
    </lineage>
</organism>
<dbReference type="Proteomes" id="UP001341281">
    <property type="component" value="Chromosome 02"/>
</dbReference>
<keyword evidence="3" id="KW-1185">Reference proteome</keyword>
<name>A0AAQ3SH08_PASNO</name>
<sequence>MSAWRAAHSPRPAGPATSGSISRKARERAAAGTGLRAREGIASMRCVPGPTGTSCRCRVGATRGTATAPGRWAPSESSGCKSRSRAPPRALFPFHHSAPRTGAHLFVAEFLAGLGCLRPRPPLLGLRWPPRRRSSSISPIGGGDRRSLLPLLATPRKFGSYLNFIVVIH</sequence>
<feature type="region of interest" description="Disordered" evidence="1">
    <location>
        <begin position="1"/>
        <end position="35"/>
    </location>
</feature>
<dbReference type="EMBL" id="CP144746">
    <property type="protein sequence ID" value="WVZ56948.1"/>
    <property type="molecule type" value="Genomic_DNA"/>
</dbReference>
<gene>
    <name evidence="2" type="ORF">U9M48_007408</name>
</gene>
<evidence type="ECO:0000313" key="2">
    <source>
        <dbReference type="EMBL" id="WVZ56948.1"/>
    </source>
</evidence>
<evidence type="ECO:0000256" key="1">
    <source>
        <dbReference type="SAM" id="MobiDB-lite"/>
    </source>
</evidence>
<reference evidence="2 3" key="1">
    <citation type="submission" date="2024-02" db="EMBL/GenBank/DDBJ databases">
        <title>High-quality chromosome-scale genome assembly of Pensacola bahiagrass (Paspalum notatum Flugge var. saurae).</title>
        <authorList>
            <person name="Vega J.M."/>
            <person name="Podio M."/>
            <person name="Orjuela J."/>
            <person name="Siena L.A."/>
            <person name="Pessino S.C."/>
            <person name="Combes M.C."/>
            <person name="Mariac C."/>
            <person name="Albertini E."/>
            <person name="Pupilli F."/>
            <person name="Ortiz J.P.A."/>
            <person name="Leblanc O."/>
        </authorList>
    </citation>
    <scope>NUCLEOTIDE SEQUENCE [LARGE SCALE GENOMIC DNA]</scope>
    <source>
        <strain evidence="2">R1</strain>
        <tissue evidence="2">Leaf</tissue>
    </source>
</reference>
<protein>
    <submittedName>
        <fullName evidence="2">Uncharacterized protein</fullName>
    </submittedName>
</protein>